<evidence type="ECO:0000259" key="4">
    <source>
        <dbReference type="Pfam" id="PF01464"/>
    </source>
</evidence>
<feature type="domain" description="Transglycosylase SLT" evidence="4">
    <location>
        <begin position="135"/>
        <end position="239"/>
    </location>
</feature>
<comment type="similarity">
    <text evidence="1">Belongs to the transglycosylase Slt family.</text>
</comment>
<protein>
    <submittedName>
        <fullName evidence="5">Lytic transglycosylase domain-containing protein</fullName>
    </submittedName>
</protein>
<dbReference type="RefSeq" id="WP_083422503.1">
    <property type="nucleotide sequence ID" value="NZ_JADTFC010000130.1"/>
</dbReference>
<dbReference type="Gene3D" id="1.10.530.10">
    <property type="match status" value="1"/>
</dbReference>
<feature type="signal peptide" evidence="3">
    <location>
        <begin position="1"/>
        <end position="26"/>
    </location>
</feature>
<keyword evidence="3" id="KW-0732">Signal</keyword>
<feature type="region of interest" description="Disordered" evidence="2">
    <location>
        <begin position="96"/>
        <end position="123"/>
    </location>
</feature>
<dbReference type="Pfam" id="PF01464">
    <property type="entry name" value="SLT"/>
    <property type="match status" value="1"/>
</dbReference>
<reference evidence="5 6" key="1">
    <citation type="submission" date="2020-11" db="EMBL/GenBank/DDBJ databases">
        <title>Enhanced detection system for hospital associated transmission using whole genome sequencing surveillance.</title>
        <authorList>
            <person name="Harrison L.H."/>
            <person name="Van Tyne D."/>
            <person name="Marsh J.W."/>
            <person name="Griffith M.P."/>
            <person name="Snyder D.J."/>
            <person name="Cooper V.S."/>
            <person name="Mustapha M."/>
        </authorList>
    </citation>
    <scope>NUCLEOTIDE SEQUENCE [LARGE SCALE GENOMIC DNA]</scope>
    <source>
        <strain evidence="5 6">PSA00705</strain>
    </source>
</reference>
<accession>A0ABS0KUJ5</accession>
<dbReference type="InterPro" id="IPR023346">
    <property type="entry name" value="Lysozyme-like_dom_sf"/>
</dbReference>
<comment type="caution">
    <text evidence="5">The sequence shown here is derived from an EMBL/GenBank/DDBJ whole genome shotgun (WGS) entry which is preliminary data.</text>
</comment>
<evidence type="ECO:0000256" key="2">
    <source>
        <dbReference type="SAM" id="MobiDB-lite"/>
    </source>
</evidence>
<proteinExistence type="inferred from homology"/>
<evidence type="ECO:0000313" key="5">
    <source>
        <dbReference type="EMBL" id="MBG6291654.1"/>
    </source>
</evidence>
<name>A0ABS0KUJ5_PSENT</name>
<organism evidence="5 6">
    <name type="scientific">Pseudomonas nitroreducens</name>
    <dbReference type="NCBI Taxonomy" id="46680"/>
    <lineage>
        <taxon>Bacteria</taxon>
        <taxon>Pseudomonadati</taxon>
        <taxon>Pseudomonadota</taxon>
        <taxon>Gammaproteobacteria</taxon>
        <taxon>Pseudomonadales</taxon>
        <taxon>Pseudomonadaceae</taxon>
        <taxon>Pseudomonas</taxon>
    </lineage>
</organism>
<sequence>MSFSLLSPSKALMAALALGLAGATSAAEVEQHDADSAELYEYLFPEAPRGPSAVAPSAPAGAASAPARFSGFMDQNRRRSWSEDQINAMRDAFKRAAPQPTAPASAPEGAPVDGDTSLFGTPPAALEGSPYAELVTRYARMRNLDPQLVHQIILVESQYNPNAVSPKGAKGLMQLMDELSNEFNIDPFDPESNINVGTQYLARMLARFKSLDLALAAYNAGPGAVEKYNGIPPYEETQNYVSRIKAGMTKMEARNG</sequence>
<dbReference type="EMBL" id="JADTFC010000130">
    <property type="protein sequence ID" value="MBG6291654.1"/>
    <property type="molecule type" value="Genomic_DNA"/>
</dbReference>
<feature type="chain" id="PRO_5047052107" evidence="3">
    <location>
        <begin position="27"/>
        <end position="256"/>
    </location>
</feature>
<dbReference type="PANTHER" id="PTHR37423">
    <property type="entry name" value="SOLUBLE LYTIC MUREIN TRANSGLYCOSYLASE-RELATED"/>
    <property type="match status" value="1"/>
</dbReference>
<keyword evidence="6" id="KW-1185">Reference proteome</keyword>
<feature type="compositionally biased region" description="Low complexity" evidence="2">
    <location>
        <begin position="96"/>
        <end position="107"/>
    </location>
</feature>
<dbReference type="SUPFAM" id="SSF53955">
    <property type="entry name" value="Lysozyme-like"/>
    <property type="match status" value="1"/>
</dbReference>
<evidence type="ECO:0000256" key="3">
    <source>
        <dbReference type="SAM" id="SignalP"/>
    </source>
</evidence>
<evidence type="ECO:0000313" key="6">
    <source>
        <dbReference type="Proteomes" id="UP000608450"/>
    </source>
</evidence>
<evidence type="ECO:0000256" key="1">
    <source>
        <dbReference type="ARBA" id="ARBA00007734"/>
    </source>
</evidence>
<dbReference type="Proteomes" id="UP000608450">
    <property type="component" value="Unassembled WGS sequence"/>
</dbReference>
<dbReference type="CDD" id="cd16896">
    <property type="entry name" value="LT_Slt70-like"/>
    <property type="match status" value="1"/>
</dbReference>
<dbReference type="InterPro" id="IPR008258">
    <property type="entry name" value="Transglycosylase_SLT_dom_1"/>
</dbReference>
<dbReference type="PANTHER" id="PTHR37423:SF2">
    <property type="entry name" value="MEMBRANE-BOUND LYTIC MUREIN TRANSGLYCOSYLASE C"/>
    <property type="match status" value="1"/>
</dbReference>
<gene>
    <name evidence="5" type="ORF">I5I61_29710</name>
</gene>